<dbReference type="GO" id="GO:0005737">
    <property type="term" value="C:cytoplasm"/>
    <property type="evidence" value="ECO:0007669"/>
    <property type="project" value="TreeGrafter"/>
</dbReference>
<reference evidence="3 4" key="1">
    <citation type="submission" date="2019-05" db="EMBL/GenBank/DDBJ databases">
        <title>Emergence of the Ug99 lineage of the wheat stem rust pathogen through somatic hybridization.</title>
        <authorList>
            <person name="Li F."/>
            <person name="Upadhyaya N.M."/>
            <person name="Sperschneider J."/>
            <person name="Matny O."/>
            <person name="Nguyen-Phuc H."/>
            <person name="Mago R."/>
            <person name="Raley C."/>
            <person name="Miller M.E."/>
            <person name="Silverstein K.A.T."/>
            <person name="Henningsen E."/>
            <person name="Hirsch C.D."/>
            <person name="Visser B."/>
            <person name="Pretorius Z.A."/>
            <person name="Steffenson B.J."/>
            <person name="Schwessinger B."/>
            <person name="Dodds P.N."/>
            <person name="Figueroa M."/>
        </authorList>
    </citation>
    <scope>NUCLEOTIDE SEQUENCE [LARGE SCALE GENOMIC DNA]</scope>
    <source>
        <strain evidence="3 4">Ug99</strain>
    </source>
</reference>
<dbReference type="InterPro" id="IPR032640">
    <property type="entry name" value="AMPK1_CBM"/>
</dbReference>
<proteinExistence type="predicted"/>
<dbReference type="EMBL" id="VDEP01000293">
    <property type="protein sequence ID" value="KAA1111257.1"/>
    <property type="molecule type" value="Genomic_DNA"/>
</dbReference>
<name>A0A5B0QDG1_PUCGR</name>
<accession>A0A5B0QDG1</accession>
<dbReference type="CDD" id="cd02859">
    <property type="entry name" value="E_set_AMPKbeta_like_N"/>
    <property type="match status" value="1"/>
</dbReference>
<feature type="region of interest" description="Disordered" evidence="1">
    <location>
        <begin position="143"/>
        <end position="230"/>
    </location>
</feature>
<dbReference type="InterPro" id="IPR014756">
    <property type="entry name" value="Ig_E-set"/>
</dbReference>
<feature type="domain" description="AMP-activated protein kinase glycogen-binding" evidence="2">
    <location>
        <begin position="20"/>
        <end position="95"/>
    </location>
</feature>
<dbReference type="SUPFAM" id="SSF81296">
    <property type="entry name" value="E set domains"/>
    <property type="match status" value="1"/>
</dbReference>
<evidence type="ECO:0000313" key="3">
    <source>
        <dbReference type="EMBL" id="KAA1111257.1"/>
    </source>
</evidence>
<feature type="compositionally biased region" description="Polar residues" evidence="1">
    <location>
        <begin position="447"/>
        <end position="456"/>
    </location>
</feature>
<feature type="compositionally biased region" description="Basic and acidic residues" evidence="1">
    <location>
        <begin position="149"/>
        <end position="159"/>
    </location>
</feature>
<evidence type="ECO:0000256" key="1">
    <source>
        <dbReference type="SAM" id="MobiDB-lite"/>
    </source>
</evidence>
<feature type="compositionally biased region" description="Polar residues" evidence="1">
    <location>
        <begin position="295"/>
        <end position="318"/>
    </location>
</feature>
<dbReference type="GO" id="GO:0005634">
    <property type="term" value="C:nucleus"/>
    <property type="evidence" value="ECO:0007669"/>
    <property type="project" value="TreeGrafter"/>
</dbReference>
<dbReference type="GO" id="GO:0031588">
    <property type="term" value="C:nucleotide-activated protein kinase complex"/>
    <property type="evidence" value="ECO:0007669"/>
    <property type="project" value="TreeGrafter"/>
</dbReference>
<evidence type="ECO:0000313" key="4">
    <source>
        <dbReference type="Proteomes" id="UP000325313"/>
    </source>
</evidence>
<feature type="compositionally biased region" description="Polar residues" evidence="1">
    <location>
        <begin position="645"/>
        <end position="654"/>
    </location>
</feature>
<gene>
    <name evidence="3" type="ORF">PGTUg99_003449</name>
</gene>
<dbReference type="PANTHER" id="PTHR10343">
    <property type="entry name" value="5'-AMP-ACTIVATED PROTEIN KINASE , BETA SUBUNIT"/>
    <property type="match status" value="1"/>
</dbReference>
<organism evidence="3 4">
    <name type="scientific">Puccinia graminis f. sp. tritici</name>
    <dbReference type="NCBI Taxonomy" id="56615"/>
    <lineage>
        <taxon>Eukaryota</taxon>
        <taxon>Fungi</taxon>
        <taxon>Dikarya</taxon>
        <taxon>Basidiomycota</taxon>
        <taxon>Pucciniomycotina</taxon>
        <taxon>Pucciniomycetes</taxon>
        <taxon>Pucciniales</taxon>
        <taxon>Pucciniaceae</taxon>
        <taxon>Puccinia</taxon>
    </lineage>
</organism>
<feature type="compositionally biased region" description="Low complexity" evidence="1">
    <location>
        <begin position="267"/>
        <end position="294"/>
    </location>
</feature>
<feature type="compositionally biased region" description="Polar residues" evidence="1">
    <location>
        <begin position="532"/>
        <end position="546"/>
    </location>
</feature>
<feature type="region of interest" description="Disordered" evidence="1">
    <location>
        <begin position="265"/>
        <end position="654"/>
    </location>
</feature>
<dbReference type="Pfam" id="PF16561">
    <property type="entry name" value="AMPK1_CBM"/>
    <property type="match status" value="1"/>
</dbReference>
<dbReference type="GO" id="GO:0019901">
    <property type="term" value="F:protein kinase binding"/>
    <property type="evidence" value="ECO:0007669"/>
    <property type="project" value="TreeGrafter"/>
</dbReference>
<dbReference type="PANTHER" id="PTHR10343:SF94">
    <property type="entry name" value="MDG1P"/>
    <property type="match status" value="1"/>
</dbReference>
<feature type="compositionally biased region" description="Basic and acidic residues" evidence="1">
    <location>
        <begin position="572"/>
        <end position="581"/>
    </location>
</feature>
<protein>
    <recommendedName>
        <fullName evidence="2">AMP-activated protein kinase glycogen-binding domain-containing protein</fullName>
    </recommendedName>
</protein>
<dbReference type="InterPro" id="IPR013783">
    <property type="entry name" value="Ig-like_fold"/>
</dbReference>
<comment type="caution">
    <text evidence="3">The sequence shown here is derived from an EMBL/GenBank/DDBJ whole genome shotgun (WGS) entry which is preliminary data.</text>
</comment>
<evidence type="ECO:0000259" key="2">
    <source>
        <dbReference type="Pfam" id="PF16561"/>
    </source>
</evidence>
<dbReference type="AlphaFoldDB" id="A0A5B0QDG1"/>
<dbReference type="GO" id="GO:0007165">
    <property type="term" value="P:signal transduction"/>
    <property type="evidence" value="ECO:0007669"/>
    <property type="project" value="TreeGrafter"/>
</dbReference>
<dbReference type="Gene3D" id="2.60.40.10">
    <property type="entry name" value="Immunoglobulins"/>
    <property type="match status" value="1"/>
</dbReference>
<dbReference type="Proteomes" id="UP000325313">
    <property type="component" value="Unassembled WGS sequence"/>
</dbReference>
<sequence length="654" mass="68621">MSSSNEPSDQTQQTKYLHHFKWESSVPERVSIKGSFDQWKSSLELQKKTSGKFSAPIELEFGSKVSYKYVVDGTWRHNPNEPTETDSSGNVNNVFQGAHPSIPLLHGYELILNLSTSSHLPQSYPYTVQTMSSAALAEESIAGTSTDENLSKTPEHDNTAESPAPPDMSIAFPSTSTDNLPELTQRPKPAVNAKRTLSLFAPGTRFGRASHRTQSLATAPGTPKEKASPAGASVSNVVSAMAGVAATAIPAAIFAVTGKDITRNSKAESPAASPSAANALSTSAADDPSTTSQSPANGSEQPSQTDLTSQAADTTTEAQPPADKLTASTPEPLATMPVNDATENPEPKDSKPSVPLATHQHLASSAAETSSVTDKASPKLDQPTIPPTPSPQAAPLVTEPPTTPAVSVPEPQLDKPEPKAPLVTESTVAPAVAVPEPKLDKPEPNTPLATESQISPAVSVPDPKPQAPEPQIATPSNLPQEGAKLQTPGIAPKAQTPPRVSFSDEEATAARAEASVQPAPAVKISPKPTIAGASTPNQPNQDSVGTKSKIAEFTRKTSGWRYSVGSIRSRKTSTEHDRRSVSDNPPLPNTRSPEPSADEHHEESSPRAKRRSGIFSKIKSALSPHKKNGYSSGSPGGGGNKRNSLGRTATISRE</sequence>
<feature type="compositionally biased region" description="Polar residues" evidence="1">
    <location>
        <begin position="361"/>
        <end position="374"/>
    </location>
</feature>
<feature type="compositionally biased region" description="Basic and acidic residues" evidence="1">
    <location>
        <begin position="597"/>
        <end position="606"/>
    </location>
</feature>
<dbReference type="InterPro" id="IPR050827">
    <property type="entry name" value="CRP1_MDG1_kinase"/>
</dbReference>